<gene>
    <name evidence="3" type="ORF">NDI86_14810</name>
</gene>
<keyword evidence="1" id="KW-1133">Transmembrane helix</keyword>
<organism evidence="3 4">
    <name type="scientific">Haloarcula onubensis</name>
    <dbReference type="NCBI Taxonomy" id="2950539"/>
    <lineage>
        <taxon>Archaea</taxon>
        <taxon>Methanobacteriati</taxon>
        <taxon>Methanobacteriota</taxon>
        <taxon>Stenosarchaea group</taxon>
        <taxon>Halobacteria</taxon>
        <taxon>Halobacteriales</taxon>
        <taxon>Haloarculaceae</taxon>
        <taxon>Haloarcula</taxon>
    </lineage>
</organism>
<evidence type="ECO:0000259" key="2">
    <source>
        <dbReference type="Pfam" id="PF04982"/>
    </source>
</evidence>
<dbReference type="EMBL" id="JAMQOS010000005">
    <property type="protein sequence ID" value="MDS0283398.1"/>
    <property type="molecule type" value="Genomic_DNA"/>
</dbReference>
<feature type="transmembrane region" description="Helical" evidence="1">
    <location>
        <begin position="121"/>
        <end position="142"/>
    </location>
</feature>
<evidence type="ECO:0000313" key="4">
    <source>
        <dbReference type="Proteomes" id="UP001268864"/>
    </source>
</evidence>
<protein>
    <submittedName>
        <fullName evidence="3">HPP family protein</fullName>
    </submittedName>
</protein>
<feature type="transmembrane region" description="Helical" evidence="1">
    <location>
        <begin position="162"/>
        <end position="185"/>
    </location>
</feature>
<keyword evidence="1" id="KW-0812">Transmembrane</keyword>
<keyword evidence="1" id="KW-0472">Membrane</keyword>
<dbReference type="RefSeq" id="WP_310901560.1">
    <property type="nucleotide sequence ID" value="NZ_JAMQOS010000005.1"/>
</dbReference>
<dbReference type="Pfam" id="PF04982">
    <property type="entry name" value="TM_HPP"/>
    <property type="match status" value="1"/>
</dbReference>
<dbReference type="Gene3D" id="3.40.50.12370">
    <property type="match status" value="1"/>
</dbReference>
<dbReference type="InterPro" id="IPR058581">
    <property type="entry name" value="TM_HPP"/>
</dbReference>
<name>A0ABU2FRL6_9EURY</name>
<dbReference type="Proteomes" id="UP001268864">
    <property type="component" value="Unassembled WGS sequence"/>
</dbReference>
<comment type="caution">
    <text evidence="3">The sequence shown here is derived from an EMBL/GenBank/DDBJ whole genome shotgun (WGS) entry which is preliminary data.</text>
</comment>
<feature type="transmembrane region" description="Helical" evidence="1">
    <location>
        <begin position="92"/>
        <end position="114"/>
    </location>
</feature>
<sequence length="485" mass="52528">MFDEFVRQVRTLLLRLRRAERRELREFRRWAETTDRLVHLSVLVFVPLLIGLVTLLSNAVPQLSFLLFPPLASGSYTLFANPRGKYADPGQFVAGLTIGAACGLGALWLSTALLTPPTGQFQVAAGAAVLATLATGLVTWPFDIEEPSAYSTALLALLVQPAQRLSFLGSIFLASSIVAVVFVVWRNRFYDRRATVLYESTTGDDHVLVPMRGEHAHATAMLAARLAAAHEAGKVVLLDLVEDATVAETERAMLNGGVETGTVEAGGIDKSGEVSDTLRERVGRLESRAATVETRVGVPCQVVVATGEESAAATTLRAAESTNCDLVVAPYESAHGALTTYLRQLFRGRTDVLVHRSRNGRTRWRQVLVPVRRASDVAHHMVDFAVRLAGGSGRIAVATCIGTGGDRRRAESMLADIVEPFAGAIETRVSGTDIHSFLDRTGEDYDLVIIGASQDRSAASRFITPPTFERLDDIETDVAIVDRNH</sequence>
<proteinExistence type="predicted"/>
<accession>A0ABU2FRL6</accession>
<keyword evidence="4" id="KW-1185">Reference proteome</keyword>
<feature type="domain" description="HPP transmembrane region" evidence="2">
    <location>
        <begin position="42"/>
        <end position="192"/>
    </location>
</feature>
<feature type="transmembrane region" description="Helical" evidence="1">
    <location>
        <begin position="37"/>
        <end position="56"/>
    </location>
</feature>
<evidence type="ECO:0000256" key="1">
    <source>
        <dbReference type="SAM" id="Phobius"/>
    </source>
</evidence>
<dbReference type="SUPFAM" id="SSF52402">
    <property type="entry name" value="Adenine nucleotide alpha hydrolases-like"/>
    <property type="match status" value="1"/>
</dbReference>
<reference evidence="3 4" key="1">
    <citation type="submission" date="2022-06" db="EMBL/GenBank/DDBJ databases">
        <title>Halomicroarcula sp. a new haloarchaeum isolate from saline soil.</title>
        <authorList>
            <person name="Strakova D."/>
            <person name="Galisteo C."/>
            <person name="Sanchez-Porro C."/>
            <person name="Ventosa A."/>
        </authorList>
    </citation>
    <scope>NUCLEOTIDE SEQUENCE [LARGE SCALE GENOMIC DNA]</scope>
    <source>
        <strain evidence="3 4">S3CR25-11</strain>
    </source>
</reference>
<evidence type="ECO:0000313" key="3">
    <source>
        <dbReference type="EMBL" id="MDS0283398.1"/>
    </source>
</evidence>